<protein>
    <submittedName>
        <fullName evidence="2">Uncharacterized protein</fullName>
    </submittedName>
</protein>
<feature type="transmembrane region" description="Helical" evidence="1">
    <location>
        <begin position="89"/>
        <end position="105"/>
    </location>
</feature>
<feature type="transmembrane region" description="Helical" evidence="1">
    <location>
        <begin position="7"/>
        <end position="29"/>
    </location>
</feature>
<evidence type="ECO:0000256" key="1">
    <source>
        <dbReference type="SAM" id="Phobius"/>
    </source>
</evidence>
<keyword evidence="3" id="KW-1185">Reference proteome</keyword>
<keyword evidence="1" id="KW-1133">Transmembrane helix</keyword>
<feature type="transmembrane region" description="Helical" evidence="1">
    <location>
        <begin position="49"/>
        <end position="69"/>
    </location>
</feature>
<feature type="transmembrane region" description="Helical" evidence="1">
    <location>
        <begin position="111"/>
        <end position="129"/>
    </location>
</feature>
<dbReference type="Proteomes" id="UP001154061">
    <property type="component" value="Unassembled WGS sequence"/>
</dbReference>
<reference evidence="2" key="1">
    <citation type="submission" date="2022-06" db="EMBL/GenBank/DDBJ databases">
        <title>Natrinema sp. a new haloarchaeum isolate from saline soil.</title>
        <authorList>
            <person name="Strakova D."/>
            <person name="Galisteo C."/>
            <person name="Sanchez-Porro C."/>
            <person name="Ventosa A."/>
        </authorList>
    </citation>
    <scope>NUCLEOTIDE SEQUENCE</scope>
    <source>
        <strain evidence="2">S1CR25-10</strain>
    </source>
</reference>
<dbReference type="EMBL" id="JAMQOT010000014">
    <property type="protein sequence ID" value="MDF9748302.1"/>
    <property type="molecule type" value="Genomic_DNA"/>
</dbReference>
<organism evidence="2 3">
    <name type="scientific">Natrinema salsiterrestre</name>
    <dbReference type="NCBI Taxonomy" id="2950540"/>
    <lineage>
        <taxon>Archaea</taxon>
        <taxon>Methanobacteriati</taxon>
        <taxon>Methanobacteriota</taxon>
        <taxon>Stenosarchaea group</taxon>
        <taxon>Halobacteria</taxon>
        <taxon>Halobacteriales</taxon>
        <taxon>Natrialbaceae</taxon>
        <taxon>Natrinema</taxon>
    </lineage>
</organism>
<keyword evidence="1" id="KW-0812">Transmembrane</keyword>
<name>A0A9Q4L854_9EURY</name>
<evidence type="ECO:0000313" key="2">
    <source>
        <dbReference type="EMBL" id="MDF9748302.1"/>
    </source>
</evidence>
<sequence>MARIRSLFKWGIFLSSFIPLYLILSYKHIGVQASTPSNIPFVGGAEVPILTVFWLVLSMVSLTALGLVLNVRKSKEPEPKNVIDATNRNEAVTSYILVYIFPFVVLDLSQVVNWIAFIIFFAVIGIIQVRSNHLYVNPILALAGYNIYDVSTEDEEMTLLVNGRIDDRPAEVSAVKLSYGVYIAV</sequence>
<dbReference type="RefSeq" id="WP_277524889.1">
    <property type="nucleotide sequence ID" value="NZ_JAMQOT010000014.1"/>
</dbReference>
<gene>
    <name evidence="2" type="ORF">NDI89_22325</name>
</gene>
<evidence type="ECO:0000313" key="3">
    <source>
        <dbReference type="Proteomes" id="UP001154061"/>
    </source>
</evidence>
<keyword evidence="1" id="KW-0472">Membrane</keyword>
<dbReference type="AlphaFoldDB" id="A0A9Q4L854"/>
<accession>A0A9Q4L854</accession>
<comment type="caution">
    <text evidence="2">The sequence shown here is derived from an EMBL/GenBank/DDBJ whole genome shotgun (WGS) entry which is preliminary data.</text>
</comment>
<proteinExistence type="predicted"/>